<dbReference type="PIRSF" id="PIRSF005928">
    <property type="entry name" value="Nucleotidltrnsf"/>
    <property type="match status" value="1"/>
</dbReference>
<dbReference type="InterPro" id="IPR002934">
    <property type="entry name" value="Polymerase_NTP_transf_dom"/>
</dbReference>
<dbReference type="Gene3D" id="3.30.460.10">
    <property type="entry name" value="Beta Polymerase, domain 2"/>
    <property type="match status" value="1"/>
</dbReference>
<name>A0A0F9QZK5_9ZZZZ</name>
<comment type="caution">
    <text evidence="2">The sequence shown here is derived from an EMBL/GenBank/DDBJ whole genome shotgun (WGS) entry which is preliminary data.</text>
</comment>
<evidence type="ECO:0000313" key="2">
    <source>
        <dbReference type="EMBL" id="KKN42322.1"/>
    </source>
</evidence>
<reference evidence="2" key="1">
    <citation type="journal article" date="2015" name="Nature">
        <title>Complex archaea that bridge the gap between prokaryotes and eukaryotes.</title>
        <authorList>
            <person name="Spang A."/>
            <person name="Saw J.H."/>
            <person name="Jorgensen S.L."/>
            <person name="Zaremba-Niedzwiedzka K."/>
            <person name="Martijn J."/>
            <person name="Lind A.E."/>
            <person name="van Eijk R."/>
            <person name="Schleper C."/>
            <person name="Guy L."/>
            <person name="Ettema T.J."/>
        </authorList>
    </citation>
    <scope>NUCLEOTIDE SEQUENCE</scope>
</reference>
<dbReference type="InterPro" id="IPR043519">
    <property type="entry name" value="NT_sf"/>
</dbReference>
<dbReference type="SUPFAM" id="SSF81301">
    <property type="entry name" value="Nucleotidyltransferase"/>
    <property type="match status" value="1"/>
</dbReference>
<dbReference type="EMBL" id="LAZR01001589">
    <property type="protein sequence ID" value="KKN42322.1"/>
    <property type="molecule type" value="Genomic_DNA"/>
</dbReference>
<proteinExistence type="predicted"/>
<gene>
    <name evidence="2" type="ORF">LCGC14_0714410</name>
</gene>
<protein>
    <recommendedName>
        <fullName evidence="1">Polymerase nucleotidyl transferase domain-containing protein</fullName>
    </recommendedName>
</protein>
<evidence type="ECO:0000259" key="1">
    <source>
        <dbReference type="Pfam" id="PF01909"/>
    </source>
</evidence>
<accession>A0A0F9QZK5</accession>
<dbReference type="CDD" id="cd05403">
    <property type="entry name" value="NT_KNTase_like"/>
    <property type="match status" value="1"/>
</dbReference>
<dbReference type="GO" id="GO:0016779">
    <property type="term" value="F:nucleotidyltransferase activity"/>
    <property type="evidence" value="ECO:0007669"/>
    <property type="project" value="InterPro"/>
</dbReference>
<dbReference type="InterPro" id="IPR009185">
    <property type="entry name" value="Nucleotidl_trans"/>
</dbReference>
<dbReference type="Pfam" id="PF01909">
    <property type="entry name" value="NTP_transf_2"/>
    <property type="match status" value="1"/>
</dbReference>
<sequence length="235" mass="27667">MRYNNVLREHFDTIIYSEREWLLLEEKRNSAYKLLEIFFNEGIYPFVYGSIARGNIHEDSDIDIIFLQEIPPFQIEYILNKNGYINYFREIIMATPSDSLKLYIYLSELESITLPLSKLDTNGTEFYNFSGIINLNQLKSGVRVVGIDKRLVLIKPNSQGHEEISIIGNEAIFAKEFNININVINERKRVLLRREKYGRTGVFLKEKIQMNETTEEVLKKLASRKSIVRKKLYKR</sequence>
<organism evidence="2">
    <name type="scientific">marine sediment metagenome</name>
    <dbReference type="NCBI Taxonomy" id="412755"/>
    <lineage>
        <taxon>unclassified sequences</taxon>
        <taxon>metagenomes</taxon>
        <taxon>ecological metagenomes</taxon>
    </lineage>
</organism>
<feature type="domain" description="Polymerase nucleotidyl transferase" evidence="1">
    <location>
        <begin position="46"/>
        <end position="73"/>
    </location>
</feature>
<dbReference type="AlphaFoldDB" id="A0A0F9QZK5"/>